<dbReference type="PROSITE" id="PS01183">
    <property type="entry name" value="UBIE_1"/>
    <property type="match status" value="1"/>
</dbReference>
<sequence length="228" mass="26066">MKETDTIKSMFDRIVRRYDFLNHLLSFGQDILWRRKMAEVTVDKRTKIVLDLATGTADSAIALLKKGVKVVGVDISFEMLKAGSKKIKNKCKNAIFFPFVASGYRLPFKDKSFDAVTCAFGIRNMHETEYAVKEIYRVIKNGGKIVVLEFSLPEGVFRKLYLLYLKKLVPFIASVFSVRSAYEYLGSSIEGFYKPHEFVKLLNDCGFKNIKTIPLSNSCVYIYVGKKF</sequence>
<dbReference type="SUPFAM" id="SSF53335">
    <property type="entry name" value="S-adenosyl-L-methionine-dependent methyltransferases"/>
    <property type="match status" value="1"/>
</dbReference>
<dbReference type="GO" id="GO:0032259">
    <property type="term" value="P:methylation"/>
    <property type="evidence" value="ECO:0007669"/>
    <property type="project" value="UniProtKB-KW"/>
</dbReference>
<evidence type="ECO:0000313" key="6">
    <source>
        <dbReference type="EMBL" id="HGG98917.1"/>
    </source>
</evidence>
<protein>
    <recommendedName>
        <fullName evidence="5">Demethylmenaquinone methyltransferase</fullName>
        <ecNumber evidence="5">2.1.1.163</ecNumber>
    </recommendedName>
</protein>
<dbReference type="PANTHER" id="PTHR43591:SF24">
    <property type="entry name" value="2-METHOXY-6-POLYPRENYL-1,4-BENZOQUINOL METHYLASE, MITOCHONDRIAL"/>
    <property type="match status" value="1"/>
</dbReference>
<feature type="binding site" evidence="5">
    <location>
        <position position="56"/>
    </location>
    <ligand>
        <name>S-adenosyl-L-methionine</name>
        <dbReference type="ChEBI" id="CHEBI:59789"/>
    </ligand>
</feature>
<accession>A0A7C4AIJ1</accession>
<name>A0A7C4AIJ1_9BACT</name>
<dbReference type="Gene3D" id="3.40.50.150">
    <property type="entry name" value="Vaccinia Virus protein VP39"/>
    <property type="match status" value="1"/>
</dbReference>
<comment type="caution">
    <text evidence="6">The sequence shown here is derived from an EMBL/GenBank/DDBJ whole genome shotgun (WGS) entry which is preliminary data.</text>
</comment>
<dbReference type="InterPro" id="IPR023576">
    <property type="entry name" value="UbiE/COQ5_MeTrFase_CS"/>
</dbReference>
<comment type="function">
    <text evidence="5">Methyltransferase required for the conversion of demethylmenaquinol (DMKH2) to menaquinol (MKH2).</text>
</comment>
<comment type="similarity">
    <text evidence="5">Belongs to the class I-like SAM-binding methyltransferase superfamily. MenG/UbiE family.</text>
</comment>
<evidence type="ECO:0000256" key="3">
    <source>
        <dbReference type="ARBA" id="ARBA00022679"/>
    </source>
</evidence>
<dbReference type="PANTHER" id="PTHR43591">
    <property type="entry name" value="METHYLTRANSFERASE"/>
    <property type="match status" value="1"/>
</dbReference>
<evidence type="ECO:0000256" key="2">
    <source>
        <dbReference type="ARBA" id="ARBA00022603"/>
    </source>
</evidence>
<evidence type="ECO:0000256" key="1">
    <source>
        <dbReference type="ARBA" id="ARBA00022428"/>
    </source>
</evidence>
<keyword evidence="2 5" id="KW-0489">Methyltransferase</keyword>
<dbReference type="NCBIfam" id="TIGR01934">
    <property type="entry name" value="MenG_MenH_UbiE"/>
    <property type="match status" value="1"/>
</dbReference>
<comment type="pathway">
    <text evidence="5">Quinol/quinone metabolism; menaquinone biosynthesis; menaquinol from 1,4-dihydroxy-2-naphthoate: step 2/2.</text>
</comment>
<reference evidence="6" key="1">
    <citation type="journal article" date="2020" name="mSystems">
        <title>Genome- and Community-Level Interaction Insights into Carbon Utilization and Element Cycling Functions of Hydrothermarchaeota in Hydrothermal Sediment.</title>
        <authorList>
            <person name="Zhou Z."/>
            <person name="Liu Y."/>
            <person name="Xu W."/>
            <person name="Pan J."/>
            <person name="Luo Z.H."/>
            <person name="Li M."/>
        </authorList>
    </citation>
    <scope>NUCLEOTIDE SEQUENCE [LARGE SCALE GENOMIC DNA]</scope>
    <source>
        <strain evidence="6">SpSt-788</strain>
    </source>
</reference>
<dbReference type="AlphaFoldDB" id="A0A7C4AIJ1"/>
<dbReference type="InterPro" id="IPR029063">
    <property type="entry name" value="SAM-dependent_MTases_sf"/>
</dbReference>
<keyword evidence="3 5" id="KW-0808">Transferase</keyword>
<dbReference type="UniPathway" id="UPA00079">
    <property type="reaction ID" value="UER00169"/>
</dbReference>
<dbReference type="InterPro" id="IPR004033">
    <property type="entry name" value="UbiE/COQ5_MeTrFase"/>
</dbReference>
<dbReference type="EMBL" id="DTHO01000003">
    <property type="protein sequence ID" value="HGG98917.1"/>
    <property type="molecule type" value="Genomic_DNA"/>
</dbReference>
<evidence type="ECO:0000256" key="4">
    <source>
        <dbReference type="ARBA" id="ARBA00022691"/>
    </source>
</evidence>
<dbReference type="GO" id="GO:0043770">
    <property type="term" value="F:demethylmenaquinone methyltransferase activity"/>
    <property type="evidence" value="ECO:0007669"/>
    <property type="project" value="UniProtKB-UniRule"/>
</dbReference>
<keyword evidence="4 5" id="KW-0949">S-adenosyl-L-methionine</keyword>
<dbReference type="CDD" id="cd02440">
    <property type="entry name" value="AdoMet_MTases"/>
    <property type="match status" value="1"/>
</dbReference>
<dbReference type="EC" id="2.1.1.163" evidence="5"/>
<gene>
    <name evidence="5" type="primary">menG</name>
    <name evidence="6" type="ORF">ENV75_00440</name>
</gene>
<dbReference type="Pfam" id="PF01209">
    <property type="entry name" value="Ubie_methyltran"/>
    <property type="match status" value="1"/>
</dbReference>
<dbReference type="HAMAP" id="MF_01813">
    <property type="entry name" value="MenG_UbiE_methyltr"/>
    <property type="match status" value="1"/>
</dbReference>
<dbReference type="PROSITE" id="PS51608">
    <property type="entry name" value="SAM_MT_UBIE"/>
    <property type="match status" value="1"/>
</dbReference>
<evidence type="ECO:0000256" key="5">
    <source>
        <dbReference type="HAMAP-Rule" id="MF_01813"/>
    </source>
</evidence>
<keyword evidence="1 5" id="KW-0474">Menaquinone biosynthesis</keyword>
<proteinExistence type="inferred from homology"/>
<dbReference type="GO" id="GO:0009234">
    <property type="term" value="P:menaquinone biosynthetic process"/>
    <property type="evidence" value="ECO:0007669"/>
    <property type="project" value="UniProtKB-UniRule"/>
</dbReference>
<comment type="catalytic activity">
    <reaction evidence="5">
        <text>a 2-demethylmenaquinol + S-adenosyl-L-methionine = a menaquinol + S-adenosyl-L-homocysteine + H(+)</text>
        <dbReference type="Rhea" id="RHEA:42640"/>
        <dbReference type="Rhea" id="RHEA-COMP:9539"/>
        <dbReference type="Rhea" id="RHEA-COMP:9563"/>
        <dbReference type="ChEBI" id="CHEBI:15378"/>
        <dbReference type="ChEBI" id="CHEBI:18151"/>
        <dbReference type="ChEBI" id="CHEBI:55437"/>
        <dbReference type="ChEBI" id="CHEBI:57856"/>
        <dbReference type="ChEBI" id="CHEBI:59789"/>
        <dbReference type="EC" id="2.1.1.163"/>
    </reaction>
</comment>
<organism evidence="6">
    <name type="scientific">Thermodesulfovibrio aggregans</name>
    <dbReference type="NCBI Taxonomy" id="86166"/>
    <lineage>
        <taxon>Bacteria</taxon>
        <taxon>Pseudomonadati</taxon>
        <taxon>Nitrospirota</taxon>
        <taxon>Thermodesulfovibrionia</taxon>
        <taxon>Thermodesulfovibrionales</taxon>
        <taxon>Thermodesulfovibrionaceae</taxon>
        <taxon>Thermodesulfovibrio</taxon>
    </lineage>
</organism>
<keyword evidence="6" id="KW-0830">Ubiquinone</keyword>
<feature type="binding site" evidence="5">
    <location>
        <position position="74"/>
    </location>
    <ligand>
        <name>S-adenosyl-L-methionine</name>
        <dbReference type="ChEBI" id="CHEBI:59789"/>
    </ligand>
</feature>
<comment type="caution">
    <text evidence="5">Lacks conserved residue(s) required for the propagation of feature annotation.</text>
</comment>